<sequence>QDTVVVTYPDGSQDELPVQVKVGTDADLYTPKGQQVVTEVDKIPAAKSGVANSQDFPADTKYSWKNPVNVTTPGEKQGTVVVTYPDGSQDELPVKVTVLALASDKKPV</sequence>
<proteinExistence type="predicted"/>
<evidence type="ECO:0000259" key="1">
    <source>
        <dbReference type="Pfam" id="PF08428"/>
    </source>
</evidence>
<gene>
    <name evidence="2" type="ORF">CW563_10315</name>
</gene>
<feature type="domain" description="Rib" evidence="1">
    <location>
        <begin position="25"/>
        <end position="98"/>
    </location>
</feature>
<dbReference type="Gene3D" id="3.10.20.890">
    <property type="match status" value="1"/>
</dbReference>
<dbReference type="InterPro" id="IPR012706">
    <property type="entry name" value="Rib_alpha_Esp_rpt"/>
</dbReference>
<accession>A0A5T0UJG4</accession>
<dbReference type="AlphaFoldDB" id="A0A5T0UJG4"/>
<name>A0A5T0UJG4_CAMJU</name>
<evidence type="ECO:0000313" key="2">
    <source>
        <dbReference type="EMBL" id="EAK3904460.1"/>
    </source>
</evidence>
<dbReference type="InterPro" id="IPR059115">
    <property type="entry name" value="Rib"/>
</dbReference>
<feature type="domain" description="Rib" evidence="1">
    <location>
        <begin position="3"/>
        <end position="23"/>
    </location>
</feature>
<dbReference type="NCBIfam" id="TIGR02331">
    <property type="entry name" value="rib_alpha"/>
    <property type="match status" value="1"/>
</dbReference>
<feature type="non-terminal residue" evidence="2">
    <location>
        <position position="1"/>
    </location>
</feature>
<reference evidence="2" key="1">
    <citation type="submission" date="2018-06" db="EMBL/GenBank/DDBJ databases">
        <authorList>
            <consortium name="PulseNet: The National Subtyping Network for Foodborne Disease Surveillance"/>
            <person name="Tarr C.L."/>
            <person name="Trees E."/>
            <person name="Katz L.S."/>
            <person name="Carleton-Romer H.A."/>
            <person name="Stroika S."/>
            <person name="Kucerova Z."/>
            <person name="Roache K.F."/>
            <person name="Sabol A.L."/>
            <person name="Besser J."/>
            <person name="Gerner-Smidt P."/>
        </authorList>
    </citation>
    <scope>NUCLEOTIDE SEQUENCE</scope>
    <source>
        <strain evidence="2">PNUSAC003301</strain>
    </source>
</reference>
<protein>
    <recommendedName>
        <fullName evidence="1">Rib domain-containing protein</fullName>
    </recommendedName>
</protein>
<dbReference type="Pfam" id="PF08428">
    <property type="entry name" value="Rib"/>
    <property type="match status" value="2"/>
</dbReference>
<organism evidence="2">
    <name type="scientific">Campylobacter jejuni</name>
    <dbReference type="NCBI Taxonomy" id="197"/>
    <lineage>
        <taxon>Bacteria</taxon>
        <taxon>Pseudomonadati</taxon>
        <taxon>Campylobacterota</taxon>
        <taxon>Epsilonproteobacteria</taxon>
        <taxon>Campylobacterales</taxon>
        <taxon>Campylobacteraceae</taxon>
        <taxon>Campylobacter</taxon>
    </lineage>
</organism>
<dbReference type="EMBL" id="AACFVE010000369">
    <property type="protein sequence ID" value="EAK3904460.1"/>
    <property type="molecule type" value="Genomic_DNA"/>
</dbReference>
<comment type="caution">
    <text evidence="2">The sequence shown here is derived from an EMBL/GenBank/DDBJ whole genome shotgun (WGS) entry which is preliminary data.</text>
</comment>
<feature type="non-terminal residue" evidence="2">
    <location>
        <position position="108"/>
    </location>
</feature>